<feature type="signal peptide" evidence="1">
    <location>
        <begin position="1"/>
        <end position="22"/>
    </location>
</feature>
<dbReference type="InterPro" id="IPR021383">
    <property type="entry name" value="DUF3015"/>
</dbReference>
<keyword evidence="3" id="KW-1185">Reference proteome</keyword>
<evidence type="ECO:0000256" key="1">
    <source>
        <dbReference type="SAM" id="SignalP"/>
    </source>
</evidence>
<keyword evidence="1" id="KW-0732">Signal</keyword>
<evidence type="ECO:0000313" key="2">
    <source>
        <dbReference type="EMBL" id="PWK47268.1"/>
    </source>
</evidence>
<gene>
    <name evidence="2" type="ORF">C8D97_11113</name>
</gene>
<dbReference type="OrthoDB" id="6088473at2"/>
<sequence>MKNSLKITASSLLLSASVFSFAADEQANSEQANLNLFSDCGIGAALFPDSRVGAVSSNIIWDAGTTATSTFISTPESCVNRSAKVAVLVNDTYDNIVEETAYGSGKHLTAMMDIMECDSDIRDNLVSKVRNDLSIQITNSNYDIKSKSEQAEDLYKSIIVNVNNNFSNQCNLS</sequence>
<protein>
    <recommendedName>
        <fullName evidence="4">DUF3015 family protein</fullName>
    </recommendedName>
</protein>
<comment type="caution">
    <text evidence="2">The sequence shown here is derived from an EMBL/GenBank/DDBJ whole genome shotgun (WGS) entry which is preliminary data.</text>
</comment>
<evidence type="ECO:0000313" key="3">
    <source>
        <dbReference type="Proteomes" id="UP000245790"/>
    </source>
</evidence>
<evidence type="ECO:0008006" key="4">
    <source>
        <dbReference type="Google" id="ProtNLM"/>
    </source>
</evidence>
<reference evidence="2 3" key="1">
    <citation type="submission" date="2018-05" db="EMBL/GenBank/DDBJ databases">
        <title>Genomic Encyclopedia of Type Strains, Phase IV (KMG-IV): sequencing the most valuable type-strain genomes for metagenomic binning, comparative biology and taxonomic classification.</title>
        <authorList>
            <person name="Goeker M."/>
        </authorList>
    </citation>
    <scope>NUCLEOTIDE SEQUENCE [LARGE SCALE GENOMIC DNA]</scope>
    <source>
        <strain evidence="2 3">DSM 25350</strain>
    </source>
</reference>
<organism evidence="2 3">
    <name type="scientific">Pleionea mediterranea</name>
    <dbReference type="NCBI Taxonomy" id="523701"/>
    <lineage>
        <taxon>Bacteria</taxon>
        <taxon>Pseudomonadati</taxon>
        <taxon>Pseudomonadota</taxon>
        <taxon>Gammaproteobacteria</taxon>
        <taxon>Oceanospirillales</taxon>
        <taxon>Pleioneaceae</taxon>
        <taxon>Pleionea</taxon>
    </lineage>
</organism>
<dbReference type="EMBL" id="QGGU01000011">
    <property type="protein sequence ID" value="PWK47268.1"/>
    <property type="molecule type" value="Genomic_DNA"/>
</dbReference>
<name>A0A316FEF7_9GAMM</name>
<dbReference type="Pfam" id="PF11220">
    <property type="entry name" value="DUF3015"/>
    <property type="match status" value="1"/>
</dbReference>
<dbReference type="RefSeq" id="WP_109764522.1">
    <property type="nucleotide sequence ID" value="NZ_QGGU01000011.1"/>
</dbReference>
<accession>A0A316FEF7</accession>
<dbReference type="Proteomes" id="UP000245790">
    <property type="component" value="Unassembled WGS sequence"/>
</dbReference>
<feature type="chain" id="PRO_5016307378" description="DUF3015 family protein" evidence="1">
    <location>
        <begin position="23"/>
        <end position="173"/>
    </location>
</feature>
<proteinExistence type="predicted"/>
<dbReference type="AlphaFoldDB" id="A0A316FEF7"/>